<proteinExistence type="predicted"/>
<dbReference type="Proteomes" id="UP000781932">
    <property type="component" value="Unassembled WGS sequence"/>
</dbReference>
<keyword evidence="3 6" id="KW-1133">Transmembrane helix</keyword>
<evidence type="ECO:0000313" key="7">
    <source>
        <dbReference type="EMBL" id="KAF9869610.1"/>
    </source>
</evidence>
<comment type="subcellular location">
    <subcellularLocation>
        <location evidence="1">Membrane</location>
        <topology evidence="1">Single-pass membrane protein</topology>
    </subcellularLocation>
</comment>
<dbReference type="GO" id="GO:0071944">
    <property type="term" value="C:cell periphery"/>
    <property type="evidence" value="ECO:0007669"/>
    <property type="project" value="UniProtKB-ARBA"/>
</dbReference>
<dbReference type="RefSeq" id="XP_038739071.1">
    <property type="nucleotide sequence ID" value="XM_038895618.1"/>
</dbReference>
<feature type="transmembrane region" description="Helical" evidence="6">
    <location>
        <begin position="66"/>
        <end position="89"/>
    </location>
</feature>
<evidence type="ECO:0000256" key="6">
    <source>
        <dbReference type="SAM" id="Phobius"/>
    </source>
</evidence>
<dbReference type="CDD" id="cd12087">
    <property type="entry name" value="TM_EGFR-like"/>
    <property type="match status" value="1"/>
</dbReference>
<evidence type="ECO:0008006" key="9">
    <source>
        <dbReference type="Google" id="ProtNLM"/>
    </source>
</evidence>
<comment type="caution">
    <text evidence="7">The sequence shown here is derived from an EMBL/GenBank/DDBJ whole genome shotgun (WGS) entry which is preliminary data.</text>
</comment>
<keyword evidence="2 6" id="KW-0812">Transmembrane</keyword>
<gene>
    <name evidence="7" type="ORF">CkaCkLH20_12907</name>
</gene>
<evidence type="ECO:0000313" key="8">
    <source>
        <dbReference type="Proteomes" id="UP000781932"/>
    </source>
</evidence>
<dbReference type="PANTHER" id="PTHR15549">
    <property type="entry name" value="PAIRED IMMUNOGLOBULIN-LIKE TYPE 2 RECEPTOR"/>
    <property type="match status" value="1"/>
</dbReference>
<dbReference type="EMBL" id="JAATWM020000067">
    <property type="protein sequence ID" value="KAF9869610.1"/>
    <property type="molecule type" value="Genomic_DNA"/>
</dbReference>
<feature type="region of interest" description="Disordered" evidence="5">
    <location>
        <begin position="98"/>
        <end position="176"/>
    </location>
</feature>
<protein>
    <recommendedName>
        <fullName evidence="9">Carcinoembryonic antigen-related cell adhesion molecule 1</fullName>
    </recommendedName>
</protein>
<dbReference type="GO" id="GO:0016020">
    <property type="term" value="C:membrane"/>
    <property type="evidence" value="ECO:0007669"/>
    <property type="project" value="UniProtKB-SubCell"/>
</dbReference>
<accession>A0A9P6LEJ5</accession>
<dbReference type="OrthoDB" id="3557178at2759"/>
<keyword evidence="4 6" id="KW-0472">Membrane</keyword>
<dbReference type="GeneID" id="62168692"/>
<reference evidence="7" key="1">
    <citation type="submission" date="2020-03" db="EMBL/GenBank/DDBJ databases">
        <authorList>
            <person name="He L."/>
        </authorList>
    </citation>
    <scope>NUCLEOTIDE SEQUENCE</scope>
    <source>
        <strain evidence="7">CkLH20</strain>
    </source>
</reference>
<evidence type="ECO:0000256" key="4">
    <source>
        <dbReference type="ARBA" id="ARBA00023136"/>
    </source>
</evidence>
<reference evidence="7" key="2">
    <citation type="submission" date="2020-11" db="EMBL/GenBank/DDBJ databases">
        <title>Whole genome sequencing of Colletotrichum sp.</title>
        <authorList>
            <person name="Li H."/>
        </authorList>
    </citation>
    <scope>NUCLEOTIDE SEQUENCE</scope>
    <source>
        <strain evidence="7">CkLH20</strain>
    </source>
</reference>
<feature type="compositionally biased region" description="Polar residues" evidence="5">
    <location>
        <begin position="119"/>
        <end position="138"/>
    </location>
</feature>
<sequence length="176" mass="18520">MSVYATPPADGAFYSDLWCAGANTETELFLSIEATSTGSPTGRATSTATNTSAAADSGSNSGSSKAWIAGVVIGPLAGIALGVLVFFMLRRRWKKKHDATTAAATAPGAQNGDGYGMQQDWSKTQTPSGYSHQQWQTSPHPPPLELDTNRFAGPPREMDTANATASELDAEQVPRR</sequence>
<feature type="region of interest" description="Disordered" evidence="5">
    <location>
        <begin position="35"/>
        <end position="62"/>
    </location>
</feature>
<evidence type="ECO:0000256" key="3">
    <source>
        <dbReference type="ARBA" id="ARBA00022989"/>
    </source>
</evidence>
<name>A0A9P6LEJ5_9PEZI</name>
<evidence type="ECO:0000256" key="1">
    <source>
        <dbReference type="ARBA" id="ARBA00004167"/>
    </source>
</evidence>
<dbReference type="AlphaFoldDB" id="A0A9P6LEJ5"/>
<dbReference type="InterPro" id="IPR051694">
    <property type="entry name" value="Immunoregulatory_rcpt-like"/>
</dbReference>
<evidence type="ECO:0000256" key="5">
    <source>
        <dbReference type="SAM" id="MobiDB-lite"/>
    </source>
</evidence>
<evidence type="ECO:0000256" key="2">
    <source>
        <dbReference type="ARBA" id="ARBA00022692"/>
    </source>
</evidence>
<keyword evidence="8" id="KW-1185">Reference proteome</keyword>
<organism evidence="7 8">
    <name type="scientific">Colletotrichum karsti</name>
    <dbReference type="NCBI Taxonomy" id="1095194"/>
    <lineage>
        <taxon>Eukaryota</taxon>
        <taxon>Fungi</taxon>
        <taxon>Dikarya</taxon>
        <taxon>Ascomycota</taxon>
        <taxon>Pezizomycotina</taxon>
        <taxon>Sordariomycetes</taxon>
        <taxon>Hypocreomycetidae</taxon>
        <taxon>Glomerellales</taxon>
        <taxon>Glomerellaceae</taxon>
        <taxon>Colletotrichum</taxon>
        <taxon>Colletotrichum boninense species complex</taxon>
    </lineage>
</organism>
<feature type="compositionally biased region" description="Low complexity" evidence="5">
    <location>
        <begin position="41"/>
        <end position="62"/>
    </location>
</feature>